<dbReference type="InterPro" id="IPR010427">
    <property type="entry name" value="DUF1023"/>
</dbReference>
<keyword evidence="3" id="KW-0378">Hydrolase</keyword>
<sequence>MVRRCAAPRRSPRRGRRPVSAGRPHGGRGVPIRSADDARAALMVSLADVRAWNPGTLDEICSLLQARAQVLVHDGDDYGKVLPVEGWSGPAADNAAEQHRALMRQLDTIAAGAAAMGKAIGQASDAITGVQHAQANADELARKYGFQITDAGGITDTYAGKQPPPEMHPEDRERTHTQLVDEVAQILRTANDIDADLASVLDRAAAGQFGTGDESTVAAAAADGVKDPGLTLPEPPPNATASQNAAWWATLSEAERNILLRDHPDWLGNRDGLPGDVRSKANIARIPGERADLQRQLDEAKKNLELVKDQPYRSPNMLPDALADVRKIEAKLASLNTIETTLAKGDRQLLTLDASGDRLKAAIAVGNIDTAKHVAVFTPGFTSTVDHSMAGYDTDMENLQKHTQLISSRYGDGAQVATVAWLGYEAPQNDDVINGNLSVGSDHLAQIGAKKLDGFLNGIGASHEVQNQPLHLTALGHSYGSLTTGIALQQSTPVNDAVVFGSPGLDAQQRSDLQVPQGHLFSAGADQDSVPKLDVANHFGVSPYDMSGIDRMSTGDAVTVDGTPAHATHTHGQYLDDGSTSQYNMAAITAGRPDLRVNYVAPPPPPPPHMPTHR</sequence>
<proteinExistence type="predicted"/>
<evidence type="ECO:0000313" key="3">
    <source>
        <dbReference type="EMBL" id="RJQ91271.1"/>
    </source>
</evidence>
<evidence type="ECO:0000256" key="1">
    <source>
        <dbReference type="SAM" id="MobiDB-lite"/>
    </source>
</evidence>
<dbReference type="Pfam" id="PF06259">
    <property type="entry name" value="Abhydrolase_8"/>
    <property type="match status" value="1"/>
</dbReference>
<gene>
    <name evidence="3" type="ORF">D5S19_02060</name>
</gene>
<keyword evidence="4" id="KW-1185">Reference proteome</keyword>
<feature type="compositionally biased region" description="Basic residues" evidence="1">
    <location>
        <begin position="1"/>
        <end position="17"/>
    </location>
</feature>
<evidence type="ECO:0000259" key="2">
    <source>
        <dbReference type="Pfam" id="PF06259"/>
    </source>
</evidence>
<protein>
    <submittedName>
        <fullName evidence="3">Alpha/beta hydrolase</fullName>
    </submittedName>
</protein>
<dbReference type="EMBL" id="QZFV01000021">
    <property type="protein sequence ID" value="RJQ91271.1"/>
    <property type="molecule type" value="Genomic_DNA"/>
</dbReference>
<accession>A0A419IB48</accession>
<organism evidence="3 4">
    <name type="scientific">Amycolatopsis panacis</name>
    <dbReference type="NCBI Taxonomy" id="2340917"/>
    <lineage>
        <taxon>Bacteria</taxon>
        <taxon>Bacillati</taxon>
        <taxon>Actinomycetota</taxon>
        <taxon>Actinomycetes</taxon>
        <taxon>Pseudonocardiales</taxon>
        <taxon>Pseudonocardiaceae</taxon>
        <taxon>Amycolatopsis</taxon>
    </lineage>
</organism>
<dbReference type="Proteomes" id="UP000285112">
    <property type="component" value="Unassembled WGS sequence"/>
</dbReference>
<dbReference type="AlphaFoldDB" id="A0A419IB48"/>
<dbReference type="GO" id="GO:0016787">
    <property type="term" value="F:hydrolase activity"/>
    <property type="evidence" value="ECO:0007669"/>
    <property type="project" value="UniProtKB-KW"/>
</dbReference>
<name>A0A419IB48_9PSEU</name>
<feature type="region of interest" description="Disordered" evidence="1">
    <location>
        <begin position="1"/>
        <end position="32"/>
    </location>
</feature>
<feature type="domain" description="DUF1023" evidence="2">
    <location>
        <begin position="358"/>
        <end position="532"/>
    </location>
</feature>
<reference evidence="3 4" key="1">
    <citation type="submission" date="2018-09" db="EMBL/GenBank/DDBJ databases">
        <title>YIM PH 21725 draft genome.</title>
        <authorList>
            <person name="Miao C."/>
        </authorList>
    </citation>
    <scope>NUCLEOTIDE SEQUENCE [LARGE SCALE GENOMIC DNA]</scope>
    <source>
        <strain evidence="4">YIM PH21725</strain>
    </source>
</reference>
<comment type="caution">
    <text evidence="3">The sequence shown here is derived from an EMBL/GenBank/DDBJ whole genome shotgun (WGS) entry which is preliminary data.</text>
</comment>
<evidence type="ECO:0000313" key="4">
    <source>
        <dbReference type="Proteomes" id="UP000285112"/>
    </source>
</evidence>